<evidence type="ECO:0000313" key="2">
    <source>
        <dbReference type="EMBL" id="MEL1245264.1"/>
    </source>
</evidence>
<dbReference type="NCBIfam" id="NF038133">
    <property type="entry name" value="choice_anch_L"/>
    <property type="match status" value="1"/>
</dbReference>
<keyword evidence="1" id="KW-0732">Signal</keyword>
<dbReference type="Pfam" id="PF13585">
    <property type="entry name" value="CHU_C"/>
    <property type="match status" value="1"/>
</dbReference>
<dbReference type="InterPro" id="IPR026341">
    <property type="entry name" value="T9SS_type_B"/>
</dbReference>
<name>A0ABU9HYN0_9FLAO</name>
<reference evidence="2 3" key="1">
    <citation type="submission" date="2024-04" db="EMBL/GenBank/DDBJ databases">
        <title>Flavobacterium sp. DGU11 16S ribosomal RNA gene Genome sequencing and assembly.</title>
        <authorList>
            <person name="Park S."/>
        </authorList>
    </citation>
    <scope>NUCLEOTIDE SEQUENCE [LARGE SCALE GENOMIC DNA]</scope>
    <source>
        <strain evidence="2 3">DGU11</strain>
    </source>
</reference>
<dbReference type="NCBIfam" id="TIGR04131">
    <property type="entry name" value="Bac_Flav_CTERM"/>
    <property type="match status" value="1"/>
</dbReference>
<accession>A0ABU9HYN0</accession>
<gene>
    <name evidence="2" type="ORF">AAEO56_13390</name>
</gene>
<organism evidence="2 3">
    <name type="scientific">Flavobacterium arundinis</name>
    <dbReference type="NCBI Taxonomy" id="3139143"/>
    <lineage>
        <taxon>Bacteria</taxon>
        <taxon>Pseudomonadati</taxon>
        <taxon>Bacteroidota</taxon>
        <taxon>Flavobacteriia</taxon>
        <taxon>Flavobacteriales</taxon>
        <taxon>Flavobacteriaceae</taxon>
        <taxon>Flavobacterium</taxon>
    </lineage>
</organism>
<feature type="signal peptide" evidence="1">
    <location>
        <begin position="1"/>
        <end position="18"/>
    </location>
</feature>
<dbReference type="RefSeq" id="WP_341697576.1">
    <property type="nucleotide sequence ID" value="NZ_JBBYHR010000007.1"/>
</dbReference>
<dbReference type="EMBL" id="JBBYHR010000007">
    <property type="protein sequence ID" value="MEL1245264.1"/>
    <property type="molecule type" value="Genomic_DNA"/>
</dbReference>
<sequence length="2984" mass="317141">MKKILFFAILLSSLTGFSQVITVNTTQTPGQLVNNVLVDNSCLVQISNIVTSTGSNFGSSNGIGSYQNTNPAFPVTSSGLLLTTGQASLSPGPNNTVLSNGGSSATWIGNTQLEATLASAGINILSKNATLFQFDFIPNSSNFGVDFLFASEEYGAFQCTSNDAFVVLLQNLDDGSQPFNVAVVPSTTQPITVGNIRNFQFLSTCPSQNEAWFGVFNGGSNAAGAAINYNGQTKLMHAGSTLVPNAHYRIKFIIADDGRTLGTDGDYDSAVFIPAGSLNLGQKVFAQDFTLANGNALCYGQTYVLNTNLDPTIYTFEWKKDAAILPETSPALTVDEPGNYTVTISRPGLGCVTSQSIVIEYRPEIPAAQPINLYKCESSSPTYTYDLSINTPLLLQGLPSNTVVTYHATQDNANGDAGALPTMYTSAPGVTIWARVENPDTGCFTLRSFQLLTSPAPTANAVPNITLCETTQGSNSALFNLTQQSATILGAQPAAENTISYFTSIAAANLGTPAIDTPDSFTGTSQTIYARIQKAFDPQCYSITTFNLVVTPLPVLPATGTINACNSYTLPALANGSYFTGNGGTGTMIAAGTVLTTSQTIYAYAQSGGTPNCANQSVLTINIINTTTAPANVTACQSYTLPALNPGEEYHYVPNGGDAAVPAGTVITGIGPHTIYFYIPAAGSCTANNSFVVTITNSAVITTLPDVTSCEPFILPDLPNGQRYYTGSGGTGTQLFEGAAITTPQTIYIYNNNPSNPSCTAESSFVANINFVEASEKEDQTRCGVFQLTGLTSGTYWTQPGGPAGGGTQLSAGQNITTTQTIYIYAASPNGACTDENSFTVTINPQPALAFIPNITACTSYTLPSLGANVQYYSGPLGTGNVIPVGTVLTASQTIYAYTDPNEFGCRRQRQFMVTIIDVSSVVPDDVTSCGSYTLPALSMGQYYTGPYPTGSQLAPGTSITSTQDIWVRITSNTAPVCVSEDSFTVTIKPNPVLPQVPNVIACDSYALPAITVTNGTANYYTGAQGTGTMLPVGTLITSTQQIYMFAQSGGTPNCTRQRVFTVTIVQNGTIAPANVTSCGPYTLPALEVGNYFTAANGGGTQLAAGTPITTSQTVYTYADVNSGTNCTVNNSFSVTINPVLLADDPADVVTCVPYALPALTNGNYFTGPGGTGTQLAAGTIITDTQTLYVYNSVPNTVNCTAEHDFTITVEEIDVQNLPDVLICDGYVLPEIPVGNYYTGSGGTGTQLSAGDLISADQTIYMYATTTTTPPCSDEESFTVTIKPAPVIDNPGNVGSCGPYTLPALTNGHYYPGPGGTGGEFPAGQVITETTTLYIFDRTGGTPDCTAENVMMVIINPAPPVDVAACGQYVLPTLDVGNYFTGPAGTGTPKFAGDIITTTQDMYVYVNLGPGVNCTDNNKFTITITPYPVLAPVTDVAICDNYELPALAVGNYFTGPNGTGNMLPAGSFITSTQTVYVYAVNGTAPACPSEASFLVTIYNTPLVDARSDVLACGSYVLDDLIVGNYFTGPGGTGTPKFAGDVISTTQTMYIYGTSGTNPNCVGENSFLIEVFQVNPDDPADVEVCDTYTLPALTEGAYYANPGGPDPLDPAANPEIPAGTVLTAPYDAEMYVYSQTGGTRINCNSENAFHIKINKTPVVDDTQGDVAQCTPFTLPALTVGTYYTGPGGTGTVLAEGFQVTTPRTIYIYAATGTNNMCADEHSYFVDVNIVTVPERGDVTACGQYILPALPAADGNYYTAPNGGGTMLNPGDAITTVGNNIIYIYKQAGTTVICSDESDFVVTVIQAPVPQPTDPLVECGIDDLGHAIFDLVPAVTQMLGGQPNAIATVHETLLDAQFDNLPISNDPNAEVNTGEYRNIFANNQTLYVRLESTLTDCYTVGEIQLIVNPRPVATEPEPYEICDNGANDTDGVATFDLTTKDAEILGTLDPTQFVVSYFNNVDGDIATPASYPSATDLISAKVTNLATGCFDIVELQLTVNPLPVANNPVPYSLCDINNTGDEIEVFDLNTKIDEIITTPGGVQDGINVTFFHNYNDAVAGTGPSQILNPEAYSNTVAVEAIFVRVETEATGCYRIVLLDVRVEPVPVLVPPTNDDLTVCDTDGNGIGVFNLDALVADMMSGAPNLQVTFHLTSQDALDGNNPITGDLANYHNVNPYLQFLYVRVVNTVTGCTRLEPYVLTLRVEPAPQAPEDLEDLVQCDDQDANGQDGKAFFDLTVQDAVIHAFLGTNPTTLTIHYFVSEANANNGAPRITNPANYNGTDGQTIWVRVELPDTECYSLTTFQLELNKPLLITTPTMLALCNESLDPTGTNNDGITEFDLTVKDEEILGIFGVGHGNIVSYFVTDPRVDLTATPIANPAAYTNVDPAGAAINPQTLFVMVTTPDGCKSYTTLTIKVLPLPVPDTTPDPLVQCDVNGSPDGMEIFNLTDAAADIRNGDTTMVLTYYETEQDANDRVNQIPNITAYNSASRTIWVRAEANTGNASDPVCFQIVSFELVVNMLPELGNAGVIEPYAICEQNTDGIATFDFNTHMDEILGAGVDPADYTIRFYRNTTDLGNNIAMPYIYTNTSSPNMQNIIVYVKNNDTGCENTAPLTLLVEEAAIANPITTTFFECDYDGTNDGKFTFDLTVVEPEVLGTQNPATYSVKYYTTLQDAEDDTNAIADPTAYLSEPDYQMIWVRVTNESTVSGCNDITTLELFVERIPEPELVTDHTTVCIDFVTNAPVRFATIDSQLDATHTFVWSHDGVVMAGENGPTITVGEPGSYTVVATSATGCVSDPIAPIVIEKSGPASPITATGYVVGNPFSDNQIITVLVDGYGEYQYSLDNGPWQNSNVFENVSPYPVNEDQLGHIIHVRDIATADPCDDLNLQLDLDNVSPIDFPNFFTPNGDGYHDYWQPFGLWDQPAVVYIFDRYGKLLKQISTSSDSNGWDGTFNGQPMPGDDYWFTIQYTVGTETREFKSHFALKR</sequence>
<proteinExistence type="predicted"/>
<dbReference type="Proteomes" id="UP001464555">
    <property type="component" value="Unassembled WGS sequence"/>
</dbReference>
<evidence type="ECO:0000313" key="3">
    <source>
        <dbReference type="Proteomes" id="UP001464555"/>
    </source>
</evidence>
<feature type="chain" id="PRO_5045255591" evidence="1">
    <location>
        <begin position="19"/>
        <end position="2984"/>
    </location>
</feature>
<protein>
    <submittedName>
        <fullName evidence="2">Choice-of-anchor L domain-containing protein</fullName>
    </submittedName>
</protein>
<comment type="caution">
    <text evidence="2">The sequence shown here is derived from an EMBL/GenBank/DDBJ whole genome shotgun (WGS) entry which is preliminary data.</text>
</comment>
<evidence type="ECO:0000256" key="1">
    <source>
        <dbReference type="SAM" id="SignalP"/>
    </source>
</evidence>
<dbReference type="InterPro" id="IPR049804">
    <property type="entry name" value="Choice_anch_L"/>
</dbReference>
<keyword evidence="3" id="KW-1185">Reference proteome</keyword>